<keyword evidence="3 6" id="KW-0812">Transmembrane</keyword>
<gene>
    <name evidence="7" type="ORF">U473_01925</name>
</gene>
<comment type="similarity">
    <text evidence="2 6">Belongs to the 4-toluene sulfonate uptake permease (TSUP) (TC 2.A.102) family.</text>
</comment>
<organism evidence="7 8">
    <name type="scientific">Tepidibacillus decaturensis</name>
    <dbReference type="NCBI Taxonomy" id="1413211"/>
    <lineage>
        <taxon>Bacteria</taxon>
        <taxon>Bacillati</taxon>
        <taxon>Bacillota</taxon>
        <taxon>Bacilli</taxon>
        <taxon>Bacillales</taxon>
        <taxon>Bacillaceae</taxon>
        <taxon>Tepidibacillus</taxon>
    </lineage>
</organism>
<keyword evidence="6" id="KW-1003">Cell membrane</keyword>
<feature type="transmembrane region" description="Helical" evidence="6">
    <location>
        <begin position="204"/>
        <end position="222"/>
    </location>
</feature>
<dbReference type="AlphaFoldDB" id="A0A135L7M0"/>
<keyword evidence="8" id="KW-1185">Reference proteome</keyword>
<accession>A0A135L7M0</accession>
<feature type="transmembrane region" description="Helical" evidence="6">
    <location>
        <begin position="234"/>
        <end position="252"/>
    </location>
</feature>
<comment type="subcellular location">
    <subcellularLocation>
        <location evidence="6">Cell membrane</location>
        <topology evidence="6">Multi-pass membrane protein</topology>
    </subcellularLocation>
    <subcellularLocation>
        <location evidence="1">Membrane</location>
        <topology evidence="1">Multi-pass membrane protein</topology>
    </subcellularLocation>
</comment>
<sequence length="255" mass="27174">MSLAMILFFIGLIGAFLSGMLGIGGAIVNYPMLLYIPVLIGVGAFTPQEVSAITMLQVFFSSLTASFAYKKSNFINKNLVITMGSSIIIGGLLGGFGSKYLTGDMINMTYGVLATLAAILMFIPRPVQEEHEPELRYNRILAAILAFIVGVVSGIVGAGGAFILIPIMLFFLKIPLRTTIASSLVIVFLSSIGGTVGKVMSRSILFWPTFWTVIGSLAGAPLGAKVGKKMKAKSLQYVLAILILGTAIKIWLDII</sequence>
<keyword evidence="4 6" id="KW-1133">Transmembrane helix</keyword>
<dbReference type="InterPro" id="IPR051598">
    <property type="entry name" value="TSUP/Inactive_protease-like"/>
</dbReference>
<feature type="transmembrane region" description="Helical" evidence="6">
    <location>
        <begin position="178"/>
        <end position="197"/>
    </location>
</feature>
<protein>
    <recommendedName>
        <fullName evidence="6">Probable membrane transporter protein</fullName>
    </recommendedName>
</protein>
<dbReference type="RefSeq" id="WP_068727369.1">
    <property type="nucleotide sequence ID" value="NZ_LSKU01000001.1"/>
</dbReference>
<feature type="transmembrane region" description="Helical" evidence="6">
    <location>
        <begin position="50"/>
        <end position="69"/>
    </location>
</feature>
<evidence type="ECO:0000256" key="3">
    <source>
        <dbReference type="ARBA" id="ARBA00022692"/>
    </source>
</evidence>
<dbReference type="OrthoDB" id="9792581at2"/>
<evidence type="ECO:0000313" key="8">
    <source>
        <dbReference type="Proteomes" id="UP000070352"/>
    </source>
</evidence>
<dbReference type="GO" id="GO:0005886">
    <property type="term" value="C:plasma membrane"/>
    <property type="evidence" value="ECO:0007669"/>
    <property type="project" value="UniProtKB-SubCell"/>
</dbReference>
<dbReference type="PANTHER" id="PTHR43701">
    <property type="entry name" value="MEMBRANE TRANSPORTER PROTEIN MJ0441-RELATED"/>
    <property type="match status" value="1"/>
</dbReference>
<dbReference type="Proteomes" id="UP000070352">
    <property type="component" value="Unassembled WGS sequence"/>
</dbReference>
<name>A0A135L7M0_9BACI</name>
<feature type="transmembrane region" description="Helical" evidence="6">
    <location>
        <begin position="78"/>
        <end position="96"/>
    </location>
</feature>
<dbReference type="Pfam" id="PF01925">
    <property type="entry name" value="TauE"/>
    <property type="match status" value="1"/>
</dbReference>
<dbReference type="PANTHER" id="PTHR43701:SF13">
    <property type="entry name" value="MEMBRANE TRANSPORTER PROTEIN YRKJ-RELATED"/>
    <property type="match status" value="1"/>
</dbReference>
<comment type="caution">
    <text evidence="7">The sequence shown here is derived from an EMBL/GenBank/DDBJ whole genome shotgun (WGS) entry which is preliminary data.</text>
</comment>
<dbReference type="InterPro" id="IPR002781">
    <property type="entry name" value="TM_pro_TauE-like"/>
</dbReference>
<evidence type="ECO:0000256" key="6">
    <source>
        <dbReference type="RuleBase" id="RU363041"/>
    </source>
</evidence>
<reference evidence="7 8" key="1">
    <citation type="submission" date="2016-02" db="EMBL/GenBank/DDBJ databases">
        <title>Draft Genome for Tepidibacillus decaturensis nov. sp. Strain Z9, an Anaerobic, Moderately Thermophilic and Heterotrophic Bacterium from Deep Subsurface of the Illinois Basin, USA.</title>
        <authorList>
            <person name="Dong Y."/>
            <person name="Chang J.Y."/>
            <person name="Sanford R."/>
            <person name="Fouke B.W."/>
        </authorList>
    </citation>
    <scope>NUCLEOTIDE SEQUENCE [LARGE SCALE GENOMIC DNA]</scope>
    <source>
        <strain evidence="7 8">Z9</strain>
    </source>
</reference>
<feature type="transmembrane region" description="Helical" evidence="6">
    <location>
        <begin position="139"/>
        <end position="172"/>
    </location>
</feature>
<evidence type="ECO:0000256" key="5">
    <source>
        <dbReference type="ARBA" id="ARBA00023136"/>
    </source>
</evidence>
<evidence type="ECO:0000313" key="7">
    <source>
        <dbReference type="EMBL" id="KXG44972.1"/>
    </source>
</evidence>
<evidence type="ECO:0000256" key="1">
    <source>
        <dbReference type="ARBA" id="ARBA00004141"/>
    </source>
</evidence>
<dbReference type="EMBL" id="LSKU01000001">
    <property type="protein sequence ID" value="KXG44972.1"/>
    <property type="molecule type" value="Genomic_DNA"/>
</dbReference>
<proteinExistence type="inferred from homology"/>
<keyword evidence="5 6" id="KW-0472">Membrane</keyword>
<evidence type="ECO:0000256" key="4">
    <source>
        <dbReference type="ARBA" id="ARBA00022989"/>
    </source>
</evidence>
<dbReference type="STRING" id="1413211.U473_01925"/>
<feature type="transmembrane region" description="Helical" evidence="6">
    <location>
        <begin position="108"/>
        <end position="127"/>
    </location>
</feature>
<feature type="transmembrane region" description="Helical" evidence="6">
    <location>
        <begin position="7"/>
        <end position="30"/>
    </location>
</feature>
<evidence type="ECO:0000256" key="2">
    <source>
        <dbReference type="ARBA" id="ARBA00009142"/>
    </source>
</evidence>